<comment type="caution">
    <text evidence="2">The sequence shown here is derived from an EMBL/GenBank/DDBJ whole genome shotgun (WGS) entry which is preliminary data.</text>
</comment>
<reference evidence="2 3" key="1">
    <citation type="submission" date="2024-07" db="EMBL/GenBank/DDBJ databases">
        <title>Draft Genome Sequence of Ferrimicrobium acidiphilum Strain YE2023, Isolated from a Pulp of Bioleach Reactor.</title>
        <authorList>
            <person name="Elkina Y.A."/>
            <person name="Bulaeva A.G."/>
            <person name="Beletsky A.V."/>
            <person name="Mardanov A.V."/>
        </authorList>
    </citation>
    <scope>NUCLEOTIDE SEQUENCE [LARGE SCALE GENOMIC DNA]</scope>
    <source>
        <strain evidence="2 3">YE2023</strain>
    </source>
</reference>
<sequence length="123" mass="12738">MIVRATGVLEPRGACSITSTHDPTLSVDGWVRVVIVNLVVAFHSTVVSPVAVPWTCMLAAEREATIPLAAIFGGWTVVVGAGLATLLVGVADVDPHAASSAPLSSALNTTRLGRRIPLLLSLF</sequence>
<keyword evidence="1" id="KW-1133">Transmembrane helix</keyword>
<accession>A0ABV3Y508</accession>
<feature type="transmembrane region" description="Helical" evidence="1">
    <location>
        <begin position="66"/>
        <end position="91"/>
    </location>
</feature>
<dbReference type="RefSeq" id="WP_298381864.1">
    <property type="nucleotide sequence ID" value="NZ_JBFSHR010000042.1"/>
</dbReference>
<keyword evidence="1" id="KW-0812">Transmembrane</keyword>
<protein>
    <submittedName>
        <fullName evidence="2">Uncharacterized protein</fullName>
    </submittedName>
</protein>
<dbReference type="Proteomes" id="UP001560267">
    <property type="component" value="Unassembled WGS sequence"/>
</dbReference>
<gene>
    <name evidence="2" type="ORF">AB6A68_10410</name>
</gene>
<evidence type="ECO:0000313" key="3">
    <source>
        <dbReference type="Proteomes" id="UP001560267"/>
    </source>
</evidence>
<proteinExistence type="predicted"/>
<dbReference type="EMBL" id="JBFSHR010000042">
    <property type="protein sequence ID" value="MEX6430239.1"/>
    <property type="molecule type" value="Genomic_DNA"/>
</dbReference>
<keyword evidence="3" id="KW-1185">Reference proteome</keyword>
<name>A0ABV3Y508_9ACTN</name>
<evidence type="ECO:0000256" key="1">
    <source>
        <dbReference type="SAM" id="Phobius"/>
    </source>
</evidence>
<organism evidence="2 3">
    <name type="scientific">Ferrimicrobium acidiphilum</name>
    <dbReference type="NCBI Taxonomy" id="121039"/>
    <lineage>
        <taxon>Bacteria</taxon>
        <taxon>Bacillati</taxon>
        <taxon>Actinomycetota</taxon>
        <taxon>Acidimicrobiia</taxon>
        <taxon>Acidimicrobiales</taxon>
        <taxon>Acidimicrobiaceae</taxon>
        <taxon>Ferrimicrobium</taxon>
    </lineage>
</organism>
<keyword evidence="1" id="KW-0472">Membrane</keyword>
<feature type="transmembrane region" description="Helical" evidence="1">
    <location>
        <begin position="30"/>
        <end position="54"/>
    </location>
</feature>
<evidence type="ECO:0000313" key="2">
    <source>
        <dbReference type="EMBL" id="MEX6430239.1"/>
    </source>
</evidence>